<keyword evidence="4 17" id="KW-0436">Ligase</keyword>
<dbReference type="InterPro" id="IPR033910">
    <property type="entry name" value="GluRS_core"/>
</dbReference>
<dbReference type="InterPro" id="IPR014729">
    <property type="entry name" value="Rossmann-like_a/b/a_fold"/>
</dbReference>
<comment type="catalytic activity">
    <reaction evidence="14">
        <text>tRNA(Glu) + L-glutamate + ATP = L-glutamyl-tRNA(Glu) + AMP + diphosphate</text>
        <dbReference type="Rhea" id="RHEA:23540"/>
        <dbReference type="Rhea" id="RHEA-COMP:9663"/>
        <dbReference type="Rhea" id="RHEA-COMP:9680"/>
        <dbReference type="ChEBI" id="CHEBI:29985"/>
        <dbReference type="ChEBI" id="CHEBI:30616"/>
        <dbReference type="ChEBI" id="CHEBI:33019"/>
        <dbReference type="ChEBI" id="CHEBI:78442"/>
        <dbReference type="ChEBI" id="CHEBI:78520"/>
        <dbReference type="ChEBI" id="CHEBI:456215"/>
        <dbReference type="EC" id="6.1.1.17"/>
    </reaction>
    <physiologicalReaction direction="left-to-right" evidence="14">
        <dbReference type="Rhea" id="RHEA:23541"/>
    </physiologicalReaction>
</comment>
<dbReference type="HAMAP" id="MF_00022">
    <property type="entry name" value="Glu_tRNA_synth_type1"/>
    <property type="match status" value="1"/>
</dbReference>
<evidence type="ECO:0000313" key="19">
    <source>
        <dbReference type="EMBL" id="CAI8015748.1"/>
    </source>
</evidence>
<dbReference type="CDD" id="cd00808">
    <property type="entry name" value="GluRS_core"/>
    <property type="match status" value="1"/>
</dbReference>
<dbReference type="Pfam" id="PF00749">
    <property type="entry name" value="tRNA-synt_1c"/>
    <property type="match status" value="1"/>
</dbReference>
<gene>
    <name evidence="19" type="ORF">GBAR_LOCUS9720</name>
</gene>
<evidence type="ECO:0000256" key="11">
    <source>
        <dbReference type="ARBA" id="ARBA00044142"/>
    </source>
</evidence>
<dbReference type="SUPFAM" id="SSF48163">
    <property type="entry name" value="An anticodon-binding domain of class I aminoacyl-tRNA synthetases"/>
    <property type="match status" value="1"/>
</dbReference>
<evidence type="ECO:0000256" key="13">
    <source>
        <dbReference type="ARBA" id="ARBA00044313"/>
    </source>
</evidence>
<feature type="domain" description="Glutamyl/glutaminyl-tRNA synthetase class Ib catalytic" evidence="18">
    <location>
        <begin position="6"/>
        <end position="307"/>
    </location>
</feature>
<protein>
    <recommendedName>
        <fullName evidence="11">Nondiscriminating glutamyl-tRNA synthetase EARS2, mitochondrial</fullName>
        <ecNumber evidence="3">6.1.1.17</ecNumber>
        <ecNumber evidence="10">6.1.1.24</ecNumber>
    </recommendedName>
    <alternativeName>
        <fullName evidence="13">Glutamate--tRNA(Gln) ligase EARS2, mitochondrial</fullName>
    </alternativeName>
    <alternativeName>
        <fullName evidence="9">Glutamyl-tRNA synthetase</fullName>
    </alternativeName>
    <alternativeName>
        <fullName evidence="12">Mitochondrial glutamyl-tRNA synthetase</fullName>
    </alternativeName>
</protein>
<evidence type="ECO:0000256" key="5">
    <source>
        <dbReference type="ARBA" id="ARBA00022741"/>
    </source>
</evidence>
<dbReference type="GO" id="GO:0050561">
    <property type="term" value="F:glutamate-tRNA(Gln) ligase activity"/>
    <property type="evidence" value="ECO:0007669"/>
    <property type="project" value="UniProtKB-EC"/>
</dbReference>
<keyword evidence="7 17" id="KW-0648">Protein biosynthesis</keyword>
<dbReference type="InterPro" id="IPR001412">
    <property type="entry name" value="aa-tRNA-synth_I_CS"/>
</dbReference>
<evidence type="ECO:0000256" key="3">
    <source>
        <dbReference type="ARBA" id="ARBA00012835"/>
    </source>
</evidence>
<dbReference type="InterPro" id="IPR020058">
    <property type="entry name" value="Glu/Gln-tRNA-synth_Ib_cat-dom"/>
</dbReference>
<evidence type="ECO:0000256" key="2">
    <source>
        <dbReference type="ARBA" id="ARBA00007894"/>
    </source>
</evidence>
<evidence type="ECO:0000256" key="12">
    <source>
        <dbReference type="ARBA" id="ARBA00044251"/>
    </source>
</evidence>
<evidence type="ECO:0000256" key="10">
    <source>
        <dbReference type="ARBA" id="ARBA00044054"/>
    </source>
</evidence>
<dbReference type="GO" id="GO:0005524">
    <property type="term" value="F:ATP binding"/>
    <property type="evidence" value="ECO:0007669"/>
    <property type="project" value="UniProtKB-KW"/>
</dbReference>
<dbReference type="GO" id="GO:0004818">
    <property type="term" value="F:glutamate-tRNA ligase activity"/>
    <property type="evidence" value="ECO:0007669"/>
    <property type="project" value="UniProtKB-EC"/>
</dbReference>
<dbReference type="PANTHER" id="PTHR43311:SF2">
    <property type="entry name" value="GLUTAMATE--TRNA LIGASE, MITOCHONDRIAL-RELATED"/>
    <property type="match status" value="1"/>
</dbReference>
<sequence length="356" mass="41012">MSNNFRVRFAPSPTGEPHVGNIRTAIFDWLLAKRHGGEFIVRIEDTDRARAVDGAVEVIIEALKWLGLRLKYAPYKQSERLALYSEHAERLVEAGFAYKCYCSPERLDAVRKSRSKQDNATGYDRRCRDLSQDERAERPVVRFRMPLEGTTTVDDLVRGEVTFENRLVDDFVMLKSDGFPTYHLAHLIDDHEMQITHVLRGEEWLPSVPRHLQLYEALGWKPPLFAHLPIILAPDRSKLSKRHGATSLLDYREMGYLPHTMVNFLTLLGWSLDDKTELFTLDSLIENFSIGRVSKAGAIFNTEKLDWMNGHYIREMSADELADTLLDFWQAFPPLEIPTLPSRELALKIVPWFRSA</sequence>
<dbReference type="PANTHER" id="PTHR43311">
    <property type="entry name" value="GLUTAMATE--TRNA LIGASE"/>
    <property type="match status" value="1"/>
</dbReference>
<comment type="subcellular location">
    <subcellularLocation>
        <location evidence="1">Mitochondrion</location>
    </subcellularLocation>
</comment>
<evidence type="ECO:0000256" key="16">
    <source>
        <dbReference type="ARBA" id="ARBA00047689"/>
    </source>
</evidence>
<dbReference type="PRINTS" id="PR00987">
    <property type="entry name" value="TRNASYNTHGLU"/>
</dbReference>
<dbReference type="GO" id="GO:0000049">
    <property type="term" value="F:tRNA binding"/>
    <property type="evidence" value="ECO:0007669"/>
    <property type="project" value="InterPro"/>
</dbReference>
<dbReference type="GO" id="GO:0008270">
    <property type="term" value="F:zinc ion binding"/>
    <property type="evidence" value="ECO:0007669"/>
    <property type="project" value="InterPro"/>
</dbReference>
<dbReference type="Proteomes" id="UP001174909">
    <property type="component" value="Unassembled WGS sequence"/>
</dbReference>
<dbReference type="GO" id="GO:0006424">
    <property type="term" value="P:glutamyl-tRNA aminoacylation"/>
    <property type="evidence" value="ECO:0007669"/>
    <property type="project" value="InterPro"/>
</dbReference>
<keyword evidence="5 17" id="KW-0547">Nucleotide-binding</keyword>
<dbReference type="FunFam" id="3.40.50.620:FF:000045">
    <property type="entry name" value="Glutamate--tRNA ligase, mitochondrial"/>
    <property type="match status" value="1"/>
</dbReference>
<dbReference type="EC" id="6.1.1.17" evidence="3"/>
<dbReference type="InterPro" id="IPR000924">
    <property type="entry name" value="Glu/Gln-tRNA-synth"/>
</dbReference>
<comment type="catalytic activity">
    <reaction evidence="15">
        <text>tRNA(Glx) + L-glutamate + ATP = L-glutamyl-tRNA(Glx) + AMP + diphosphate</text>
        <dbReference type="Rhea" id="RHEA:18397"/>
        <dbReference type="Rhea" id="RHEA-COMP:9713"/>
        <dbReference type="Rhea" id="RHEA-COMP:9716"/>
        <dbReference type="ChEBI" id="CHEBI:29985"/>
        <dbReference type="ChEBI" id="CHEBI:30616"/>
        <dbReference type="ChEBI" id="CHEBI:33019"/>
        <dbReference type="ChEBI" id="CHEBI:78442"/>
        <dbReference type="ChEBI" id="CHEBI:78520"/>
        <dbReference type="ChEBI" id="CHEBI:456215"/>
        <dbReference type="EC" id="6.1.1.24"/>
    </reaction>
    <physiologicalReaction direction="left-to-right" evidence="15">
        <dbReference type="Rhea" id="RHEA:18398"/>
    </physiologicalReaction>
</comment>
<comment type="similarity">
    <text evidence="2">Belongs to the class-I aminoacyl-tRNA synthetase family. Glutamate--tRNA ligase type 1 subfamily.</text>
</comment>
<dbReference type="InterPro" id="IPR008925">
    <property type="entry name" value="aa_tRNA-synth_I_cd-bd_sf"/>
</dbReference>
<dbReference type="PROSITE" id="PS00178">
    <property type="entry name" value="AA_TRNA_LIGASE_I"/>
    <property type="match status" value="1"/>
</dbReference>
<comment type="caution">
    <text evidence="19">The sequence shown here is derived from an EMBL/GenBank/DDBJ whole genome shotgun (WGS) entry which is preliminary data.</text>
</comment>
<accession>A0AA35RQA0</accession>
<dbReference type="EC" id="6.1.1.24" evidence="10"/>
<evidence type="ECO:0000256" key="15">
    <source>
        <dbReference type="ARBA" id="ARBA00047479"/>
    </source>
</evidence>
<evidence type="ECO:0000256" key="1">
    <source>
        <dbReference type="ARBA" id="ARBA00004173"/>
    </source>
</evidence>
<proteinExistence type="inferred from homology"/>
<reference evidence="19" key="1">
    <citation type="submission" date="2023-03" db="EMBL/GenBank/DDBJ databases">
        <authorList>
            <person name="Steffen K."/>
            <person name="Cardenas P."/>
        </authorList>
    </citation>
    <scope>NUCLEOTIDE SEQUENCE</scope>
</reference>
<dbReference type="Gene3D" id="3.40.50.620">
    <property type="entry name" value="HUPs"/>
    <property type="match status" value="1"/>
</dbReference>
<evidence type="ECO:0000256" key="6">
    <source>
        <dbReference type="ARBA" id="ARBA00022840"/>
    </source>
</evidence>
<keyword evidence="6 17" id="KW-0067">ATP-binding</keyword>
<keyword evidence="20" id="KW-1185">Reference proteome</keyword>
<name>A0AA35RQA0_GEOBA</name>
<dbReference type="InterPro" id="IPR004527">
    <property type="entry name" value="Glu-tRNA-ligase_bac/mito"/>
</dbReference>
<evidence type="ECO:0000256" key="7">
    <source>
        <dbReference type="ARBA" id="ARBA00022917"/>
    </source>
</evidence>
<evidence type="ECO:0000256" key="4">
    <source>
        <dbReference type="ARBA" id="ARBA00022598"/>
    </source>
</evidence>
<evidence type="ECO:0000256" key="14">
    <source>
        <dbReference type="ARBA" id="ARBA00047366"/>
    </source>
</evidence>
<dbReference type="SUPFAM" id="SSF52374">
    <property type="entry name" value="Nucleotidylyl transferase"/>
    <property type="match status" value="1"/>
</dbReference>
<organism evidence="19 20">
    <name type="scientific">Geodia barretti</name>
    <name type="common">Barrett's horny sponge</name>
    <dbReference type="NCBI Taxonomy" id="519541"/>
    <lineage>
        <taxon>Eukaryota</taxon>
        <taxon>Metazoa</taxon>
        <taxon>Porifera</taxon>
        <taxon>Demospongiae</taxon>
        <taxon>Heteroscleromorpha</taxon>
        <taxon>Tetractinellida</taxon>
        <taxon>Astrophorina</taxon>
        <taxon>Geodiidae</taxon>
        <taxon>Geodia</taxon>
    </lineage>
</organism>
<keyword evidence="8 17" id="KW-0030">Aminoacyl-tRNA synthetase</keyword>
<evidence type="ECO:0000256" key="9">
    <source>
        <dbReference type="ARBA" id="ARBA00030865"/>
    </source>
</evidence>
<dbReference type="InterPro" id="IPR049940">
    <property type="entry name" value="GluQ/Sye"/>
</dbReference>
<evidence type="ECO:0000259" key="18">
    <source>
        <dbReference type="Pfam" id="PF00749"/>
    </source>
</evidence>
<comment type="catalytic activity">
    <reaction evidence="16">
        <text>tRNA(Gln) + L-glutamate + ATP = L-glutamyl-tRNA(Gln) + AMP + diphosphate</text>
        <dbReference type="Rhea" id="RHEA:64612"/>
        <dbReference type="Rhea" id="RHEA-COMP:9662"/>
        <dbReference type="Rhea" id="RHEA-COMP:9684"/>
        <dbReference type="ChEBI" id="CHEBI:29985"/>
        <dbReference type="ChEBI" id="CHEBI:30616"/>
        <dbReference type="ChEBI" id="CHEBI:33019"/>
        <dbReference type="ChEBI" id="CHEBI:78442"/>
        <dbReference type="ChEBI" id="CHEBI:78520"/>
        <dbReference type="ChEBI" id="CHEBI:456215"/>
    </reaction>
    <physiologicalReaction direction="left-to-right" evidence="16">
        <dbReference type="Rhea" id="RHEA:64613"/>
    </physiologicalReaction>
</comment>
<evidence type="ECO:0000256" key="17">
    <source>
        <dbReference type="RuleBase" id="RU363037"/>
    </source>
</evidence>
<dbReference type="NCBIfam" id="TIGR00464">
    <property type="entry name" value="gltX_bact"/>
    <property type="match status" value="1"/>
</dbReference>
<dbReference type="GO" id="GO:0005739">
    <property type="term" value="C:mitochondrion"/>
    <property type="evidence" value="ECO:0007669"/>
    <property type="project" value="UniProtKB-SubCell"/>
</dbReference>
<evidence type="ECO:0000313" key="20">
    <source>
        <dbReference type="Proteomes" id="UP001174909"/>
    </source>
</evidence>
<dbReference type="AlphaFoldDB" id="A0AA35RQA0"/>
<evidence type="ECO:0000256" key="8">
    <source>
        <dbReference type="ARBA" id="ARBA00023146"/>
    </source>
</evidence>
<dbReference type="EMBL" id="CASHTH010001466">
    <property type="protein sequence ID" value="CAI8015748.1"/>
    <property type="molecule type" value="Genomic_DNA"/>
</dbReference>